<evidence type="ECO:0000256" key="1">
    <source>
        <dbReference type="SAM" id="Coils"/>
    </source>
</evidence>
<comment type="caution">
    <text evidence="3">The sequence shown here is derived from an EMBL/GenBank/DDBJ whole genome shotgun (WGS) entry which is preliminary data.</text>
</comment>
<evidence type="ECO:0000313" key="4">
    <source>
        <dbReference type="Proteomes" id="UP000820818"/>
    </source>
</evidence>
<protein>
    <submittedName>
        <fullName evidence="3">Uncharacterized protein</fullName>
    </submittedName>
</protein>
<feature type="compositionally biased region" description="Polar residues" evidence="2">
    <location>
        <begin position="56"/>
        <end position="65"/>
    </location>
</feature>
<feature type="coiled-coil region" evidence="1">
    <location>
        <begin position="91"/>
        <end position="188"/>
    </location>
</feature>
<dbReference type="AlphaFoldDB" id="A0AAD5LM84"/>
<evidence type="ECO:0000256" key="2">
    <source>
        <dbReference type="SAM" id="MobiDB-lite"/>
    </source>
</evidence>
<reference evidence="3 4" key="1">
    <citation type="submission" date="2022-05" db="EMBL/GenBank/DDBJ databases">
        <title>A multi-omics perspective on studying reproductive biology in Daphnia sinensis.</title>
        <authorList>
            <person name="Jia J."/>
        </authorList>
    </citation>
    <scope>NUCLEOTIDE SEQUENCE [LARGE SCALE GENOMIC DNA]</scope>
    <source>
        <strain evidence="3 4">WSL</strain>
    </source>
</reference>
<feature type="region of interest" description="Disordered" evidence="2">
    <location>
        <begin position="766"/>
        <end position="788"/>
    </location>
</feature>
<keyword evidence="4" id="KW-1185">Reference proteome</keyword>
<gene>
    <name evidence="3" type="ORF">GHT06_009072</name>
</gene>
<dbReference type="Proteomes" id="UP000820818">
    <property type="component" value="Linkage Group LG1"/>
</dbReference>
<feature type="region of interest" description="Disordered" evidence="2">
    <location>
        <begin position="27"/>
        <end position="79"/>
    </location>
</feature>
<feature type="coiled-coil region" evidence="1">
    <location>
        <begin position="673"/>
        <end position="700"/>
    </location>
</feature>
<sequence length="788" mass="90446">MLKLVKKLTIYEKQSLSCMRVNFNGTENYTPETEPGSETVTAQSPETEGSPRHNQEITVVSQPQRPSALDGPPSCNDPENTKLVHHSTATDNRIEDYVEMLEEEHKEMRKEIYHFQQKFQQLSFIMTGLEEMQHENEELKQEVASMRTNVFEQEQQRQLIETQLRKEITDLQRNLAAAETESKNLLHKISVFEQTGNQILEPNLKTANEVLQSTAVSISQLQNELPDAPENHHGISKSSTCVNKGTTERASSLRATAMKWQMDCQSSEFNLIKKNADLTKKLLTLQEEYQTDLALKTAELHRVSEENRSLAVTLDLAIETLSAKLYVMDNLKAELHDLKTKQQEESSVREENEELKEQVASLRETELKLMDDKEILKAKLNTLYSKNRRMMHAKEAAEKAAVEEKSLVEKHLSTIAWLKSDLESANKAKRDKILENDQLRDELAKFKALSAVLDKQNKEIKIDMERLNGSVRKRKSDWRLSELKLSESNEDLKRKLGRLQTENQRLLEKNSLVNTDLETANKEMDHLRETLAAKEYETIEFRKELETLRTESERMMESESRKATSLSDQQAAELIKEHRDCNELLETQIDLDMSGSSVRRPSFQLESNVDVNHQPCAEMQELLHTKIQILEAENQNLTFSIAVMQQAEEDSQNTIKDLMIQYRLAMQKNEAVIQATHEAQQAAEEQADALSEALIASREEATEASGIVLSDCLSRQEMGSTDLTQKDADLTEKKTGSTFKRWLKRCAFRKPNVPQESGAIKLMQRTEKSLSQKAKNFEQKTRNLFKRH</sequence>
<feature type="compositionally biased region" description="Basic and acidic residues" evidence="2">
    <location>
        <begin position="766"/>
        <end position="781"/>
    </location>
</feature>
<dbReference type="EMBL" id="WJBH02000001">
    <property type="protein sequence ID" value="KAI9565286.1"/>
    <property type="molecule type" value="Genomic_DNA"/>
</dbReference>
<feature type="coiled-coil region" evidence="1">
    <location>
        <begin position="328"/>
        <end position="372"/>
    </location>
</feature>
<name>A0AAD5LM84_9CRUS</name>
<evidence type="ECO:0000313" key="3">
    <source>
        <dbReference type="EMBL" id="KAI9565286.1"/>
    </source>
</evidence>
<keyword evidence="1" id="KW-0175">Coiled coil</keyword>
<accession>A0AAD5LM84</accession>
<feature type="coiled-coil region" evidence="1">
    <location>
        <begin position="482"/>
        <end position="562"/>
    </location>
</feature>
<feature type="coiled-coil region" evidence="1">
    <location>
        <begin position="422"/>
        <end position="456"/>
    </location>
</feature>
<feature type="compositionally biased region" description="Polar residues" evidence="2">
    <location>
        <begin position="27"/>
        <end position="47"/>
    </location>
</feature>
<organism evidence="3 4">
    <name type="scientific">Daphnia sinensis</name>
    <dbReference type="NCBI Taxonomy" id="1820382"/>
    <lineage>
        <taxon>Eukaryota</taxon>
        <taxon>Metazoa</taxon>
        <taxon>Ecdysozoa</taxon>
        <taxon>Arthropoda</taxon>
        <taxon>Crustacea</taxon>
        <taxon>Branchiopoda</taxon>
        <taxon>Diplostraca</taxon>
        <taxon>Cladocera</taxon>
        <taxon>Anomopoda</taxon>
        <taxon>Daphniidae</taxon>
        <taxon>Daphnia</taxon>
        <taxon>Daphnia similis group</taxon>
    </lineage>
</organism>
<proteinExistence type="predicted"/>